<protein>
    <submittedName>
        <fullName evidence="4">Extracellular solute-binding protein family 5</fullName>
    </submittedName>
</protein>
<dbReference type="InterPro" id="IPR000914">
    <property type="entry name" value="SBP_5_dom"/>
</dbReference>
<dbReference type="OrthoDB" id="9796817at2"/>
<sequence precursor="true">MLIGKSAPAAAIVGALCAFAIAGCGGDSDSSSTTDTSASKGGGGGAAATGALRSGGTLTAALTAEPDYLDPARAQSGQSWQALVPICEGLYALDGGATKPQLAVGEPVLRDGGKTVTIRLRRGVRFNDGTPFDAEAVKTSLLRNHRTSVLFQGIPLEQVLTPSADTIVLKLAAPYAPLISDLAGPGGMIASPAQLEKLGDRFGDDPVCVGPFEFVSRRAGDAITLRRAPGYYDADRVKLDELVFKIMPDEDARSTSLRSGTIDVALDPADAEGLAGDDALRVAEVPGAGWHGVYFNVGNSAGMGKPLAPRDSALGRSAAVRRAFERTLDREALLSLGHDAGADVSCSIISTTSSLRSDVPCEANADPEAARQLLEEAGVETPVKAQLNVSASPDLLREAQAIQAMAREGGFEVEIDQCDVASCIKRLIGGDFDLALGGFSGFPDPDPSISPFVSTRGGFNFVGMSDPELDRLLEQARAASGDEAERRQLYARALEIVSEQLPLAVIGNPGVTVASRSDVGGFEVSASEIVDFTGAGFTQG</sequence>
<feature type="signal peptide" evidence="2">
    <location>
        <begin position="1"/>
        <end position="20"/>
    </location>
</feature>
<dbReference type="InterPro" id="IPR039424">
    <property type="entry name" value="SBP_5"/>
</dbReference>
<accession>D3FAR7</accession>
<dbReference type="PANTHER" id="PTHR30290">
    <property type="entry name" value="PERIPLASMIC BINDING COMPONENT OF ABC TRANSPORTER"/>
    <property type="match status" value="1"/>
</dbReference>
<evidence type="ECO:0000313" key="5">
    <source>
        <dbReference type="Proteomes" id="UP000008229"/>
    </source>
</evidence>
<evidence type="ECO:0000256" key="2">
    <source>
        <dbReference type="SAM" id="SignalP"/>
    </source>
</evidence>
<dbReference type="InterPro" id="IPR030678">
    <property type="entry name" value="Peptide/Ni-bd"/>
</dbReference>
<reference evidence="5" key="2">
    <citation type="submission" date="2010-01" db="EMBL/GenBank/DDBJ databases">
        <title>The complete genome of Conexibacter woesei DSM 14684.</title>
        <authorList>
            <consortium name="US DOE Joint Genome Institute (JGI-PGF)"/>
            <person name="Lucas S."/>
            <person name="Copeland A."/>
            <person name="Lapidus A."/>
            <person name="Glavina del Rio T."/>
            <person name="Dalin E."/>
            <person name="Tice H."/>
            <person name="Bruce D."/>
            <person name="Goodwin L."/>
            <person name="Pitluck S."/>
            <person name="Kyrpides N."/>
            <person name="Mavromatis K."/>
            <person name="Ivanova N."/>
            <person name="Mikhailova N."/>
            <person name="Chertkov O."/>
            <person name="Brettin T."/>
            <person name="Detter J.C."/>
            <person name="Han C."/>
            <person name="Larimer F."/>
            <person name="Land M."/>
            <person name="Hauser L."/>
            <person name="Markowitz V."/>
            <person name="Cheng J.-F."/>
            <person name="Hugenholtz P."/>
            <person name="Woyke T."/>
            <person name="Wu D."/>
            <person name="Pukall R."/>
            <person name="Steenblock K."/>
            <person name="Schneider S."/>
            <person name="Klenk H.-P."/>
            <person name="Eisen J.A."/>
        </authorList>
    </citation>
    <scope>NUCLEOTIDE SEQUENCE [LARGE SCALE GENOMIC DNA]</scope>
    <source>
        <strain evidence="5">DSM 14684 / CIP 108061 / JCM 11494 / NBRC 100937 / ID131577</strain>
    </source>
</reference>
<dbReference type="SUPFAM" id="SSF53850">
    <property type="entry name" value="Periplasmic binding protein-like II"/>
    <property type="match status" value="1"/>
</dbReference>
<evidence type="ECO:0000256" key="1">
    <source>
        <dbReference type="ARBA" id="ARBA00022729"/>
    </source>
</evidence>
<dbReference type="Gene3D" id="3.10.105.10">
    <property type="entry name" value="Dipeptide-binding Protein, Domain 3"/>
    <property type="match status" value="1"/>
</dbReference>
<dbReference type="Gene3D" id="3.40.190.10">
    <property type="entry name" value="Periplasmic binding protein-like II"/>
    <property type="match status" value="1"/>
</dbReference>
<keyword evidence="1 2" id="KW-0732">Signal</keyword>
<dbReference type="PIRSF" id="PIRSF002741">
    <property type="entry name" value="MppA"/>
    <property type="match status" value="1"/>
</dbReference>
<feature type="domain" description="Solute-binding protein family 5" evidence="3">
    <location>
        <begin position="99"/>
        <end position="458"/>
    </location>
</feature>
<dbReference type="GO" id="GO:1904680">
    <property type="term" value="F:peptide transmembrane transporter activity"/>
    <property type="evidence" value="ECO:0007669"/>
    <property type="project" value="TreeGrafter"/>
</dbReference>
<proteinExistence type="predicted"/>
<dbReference type="GO" id="GO:0015833">
    <property type="term" value="P:peptide transport"/>
    <property type="evidence" value="ECO:0007669"/>
    <property type="project" value="TreeGrafter"/>
</dbReference>
<name>D3FAR7_CONWI</name>
<dbReference type="AlphaFoldDB" id="D3FAR7"/>
<evidence type="ECO:0000259" key="3">
    <source>
        <dbReference type="Pfam" id="PF00496"/>
    </source>
</evidence>
<dbReference type="PROSITE" id="PS51257">
    <property type="entry name" value="PROKAR_LIPOPROTEIN"/>
    <property type="match status" value="1"/>
</dbReference>
<dbReference type="HOGENOM" id="CLU_017028_7_3_11"/>
<reference evidence="4 5" key="1">
    <citation type="journal article" date="2010" name="Stand. Genomic Sci.">
        <title>Complete genome sequence of Conexibacter woesei type strain (ID131577).</title>
        <authorList>
            <person name="Pukall R."/>
            <person name="Lapidus A."/>
            <person name="Glavina Del Rio T."/>
            <person name="Copeland A."/>
            <person name="Tice H."/>
            <person name="Cheng J.-F."/>
            <person name="Lucas S."/>
            <person name="Chen F."/>
            <person name="Nolan M."/>
            <person name="Bruce D."/>
            <person name="Goodwin L."/>
            <person name="Pitluck S."/>
            <person name="Mavromatis K."/>
            <person name="Ivanova N."/>
            <person name="Ovchinnikova G."/>
            <person name="Pati A."/>
            <person name="Chen A."/>
            <person name="Palaniappan K."/>
            <person name="Land M."/>
            <person name="Hauser L."/>
            <person name="Chang Y.-J."/>
            <person name="Jeffries C.D."/>
            <person name="Chain P."/>
            <person name="Meincke L."/>
            <person name="Sims D."/>
            <person name="Brettin T."/>
            <person name="Detter J.C."/>
            <person name="Rohde M."/>
            <person name="Goeker M."/>
            <person name="Bristow J."/>
            <person name="Eisen J.A."/>
            <person name="Markowitz V."/>
            <person name="Kyrpides N.C."/>
            <person name="Klenk H.-P."/>
            <person name="Hugenholtz P."/>
        </authorList>
    </citation>
    <scope>NUCLEOTIDE SEQUENCE [LARGE SCALE GENOMIC DNA]</scope>
    <source>
        <strain evidence="5">DSM 14684 / CIP 108061 / JCM 11494 / NBRC 100937 / ID131577</strain>
    </source>
</reference>
<keyword evidence="5" id="KW-1185">Reference proteome</keyword>
<dbReference type="Pfam" id="PF00496">
    <property type="entry name" value="SBP_bac_5"/>
    <property type="match status" value="1"/>
</dbReference>
<organism evidence="4 5">
    <name type="scientific">Conexibacter woesei (strain DSM 14684 / CCUG 47730 / CIP 108061 / JCM 11494 / NBRC 100937 / ID131577)</name>
    <dbReference type="NCBI Taxonomy" id="469383"/>
    <lineage>
        <taxon>Bacteria</taxon>
        <taxon>Bacillati</taxon>
        <taxon>Actinomycetota</taxon>
        <taxon>Thermoleophilia</taxon>
        <taxon>Solirubrobacterales</taxon>
        <taxon>Conexibacteraceae</taxon>
        <taxon>Conexibacter</taxon>
    </lineage>
</organism>
<dbReference type="eggNOG" id="COG0747">
    <property type="taxonomic scope" value="Bacteria"/>
</dbReference>
<dbReference type="GO" id="GO:0043190">
    <property type="term" value="C:ATP-binding cassette (ABC) transporter complex"/>
    <property type="evidence" value="ECO:0007669"/>
    <property type="project" value="InterPro"/>
</dbReference>
<dbReference type="KEGG" id="cwo:Cwoe_2811"/>
<gene>
    <name evidence="4" type="ordered locus">Cwoe_2811</name>
</gene>
<feature type="chain" id="PRO_5003044102" evidence="2">
    <location>
        <begin position="21"/>
        <end position="540"/>
    </location>
</feature>
<dbReference type="EMBL" id="CP001854">
    <property type="protein sequence ID" value="ADB51230.1"/>
    <property type="molecule type" value="Genomic_DNA"/>
</dbReference>
<dbReference type="PANTHER" id="PTHR30290:SF38">
    <property type="entry name" value="D,D-DIPEPTIDE-BINDING PERIPLASMIC PROTEIN DDPA-RELATED"/>
    <property type="match status" value="1"/>
</dbReference>
<dbReference type="Proteomes" id="UP000008229">
    <property type="component" value="Chromosome"/>
</dbReference>
<dbReference type="GO" id="GO:0042597">
    <property type="term" value="C:periplasmic space"/>
    <property type="evidence" value="ECO:0007669"/>
    <property type="project" value="UniProtKB-ARBA"/>
</dbReference>
<dbReference type="RefSeq" id="WP_012934281.1">
    <property type="nucleotide sequence ID" value="NC_013739.1"/>
</dbReference>
<dbReference type="STRING" id="469383.Cwoe_2811"/>
<evidence type="ECO:0000313" key="4">
    <source>
        <dbReference type="EMBL" id="ADB51230.1"/>
    </source>
</evidence>